<feature type="region of interest" description="Disordered" evidence="3">
    <location>
        <begin position="450"/>
        <end position="529"/>
    </location>
</feature>
<reference evidence="7" key="1">
    <citation type="submission" date="2017-07" db="EMBL/GenBank/DDBJ databases">
        <title>Taro Niue Genome Assembly and Annotation.</title>
        <authorList>
            <person name="Atibalentja N."/>
            <person name="Keating K."/>
            <person name="Fields C.J."/>
        </authorList>
    </citation>
    <scope>NUCLEOTIDE SEQUENCE</scope>
    <source>
        <strain evidence="7">Niue_2</strain>
        <tissue evidence="7">Leaf</tissue>
    </source>
</reference>
<dbReference type="InterPro" id="IPR054708">
    <property type="entry name" value="MTPAP-like_central"/>
</dbReference>
<evidence type="ECO:0000313" key="8">
    <source>
        <dbReference type="Proteomes" id="UP000652761"/>
    </source>
</evidence>
<protein>
    <submittedName>
        <fullName evidence="7">Uncharacterized protein</fullName>
    </submittedName>
</protein>
<dbReference type="Pfam" id="PF03828">
    <property type="entry name" value="PAP_assoc"/>
    <property type="match status" value="1"/>
</dbReference>
<evidence type="ECO:0000256" key="2">
    <source>
        <dbReference type="ARBA" id="ARBA00022842"/>
    </source>
</evidence>
<evidence type="ECO:0000256" key="4">
    <source>
        <dbReference type="SAM" id="Phobius"/>
    </source>
</evidence>
<dbReference type="GO" id="GO:1990817">
    <property type="term" value="F:poly(A) RNA polymerase activity"/>
    <property type="evidence" value="ECO:0007669"/>
    <property type="project" value="InterPro"/>
</dbReference>
<dbReference type="AlphaFoldDB" id="A0A843VPV4"/>
<dbReference type="SUPFAM" id="SSF81631">
    <property type="entry name" value="PAP/OAS1 substrate-binding domain"/>
    <property type="match status" value="1"/>
</dbReference>
<keyword evidence="1" id="KW-0479">Metal-binding</keyword>
<sequence length="529" mass="59029">MGSSGVVYETLGPLFLSQSTDLSEQYAVFRSEIGSSTCVAATVRAVDYFSLNASVEEADQRRDERPEGSPSPQTTSRIPEEKNQKPEGTWFRSSSRFRSSMVQLHKEILDFCDFISPTSEEQASRDAAVQRVSEVVILNSKVKTPQMGLSALARAISRRSVGKKIQVIAKARVPIIKFVEKQSGIAFDLSFDMQSGPNAADFIKDSVMKMPALRPLCLILKVFLQQRELNEVFLGGIGSYALIAMLIAHLQMHWRGQNLPSWRIHEHNLGVLLVDFFDFYGRKLNNWHVGVSCSIPGNFFVKSSRGVFLIIVQFINFCFCFFISLLVLNKTLNTYLNDDRPYLLSIEDPQDPDNDIGRNSYNYFKVKSAFATAASSLTDANTILGLGPLKSILGTIIRPDAALLQRKGGSKGDLTFNSLLPGAGEPGTSPFANGGDLLCNWQLMDEEPLPRRTPVLDDGLTPPKKRKILKSKHRTVENGNSKIANTRDEGASGKREKRTKRQHQKGYRDEEWSIAGRSAQNFRQSPWSH</sequence>
<feature type="compositionally biased region" description="Basic and acidic residues" evidence="3">
    <location>
        <begin position="485"/>
        <end position="494"/>
    </location>
</feature>
<feature type="compositionally biased region" description="Basic residues" evidence="3">
    <location>
        <begin position="463"/>
        <end position="473"/>
    </location>
</feature>
<evidence type="ECO:0000259" key="6">
    <source>
        <dbReference type="Pfam" id="PF22600"/>
    </source>
</evidence>
<dbReference type="InterPro" id="IPR002058">
    <property type="entry name" value="PAP_assoc"/>
</dbReference>
<feature type="compositionally biased region" description="Basic and acidic residues" evidence="3">
    <location>
        <begin position="58"/>
        <end position="67"/>
    </location>
</feature>
<dbReference type="PANTHER" id="PTHR23092">
    <property type="entry name" value="POLY(A) RNA POLYMERASE"/>
    <property type="match status" value="1"/>
</dbReference>
<dbReference type="InterPro" id="IPR045862">
    <property type="entry name" value="Trf4-like"/>
</dbReference>
<organism evidence="7 8">
    <name type="scientific">Colocasia esculenta</name>
    <name type="common">Wild taro</name>
    <name type="synonym">Arum esculentum</name>
    <dbReference type="NCBI Taxonomy" id="4460"/>
    <lineage>
        <taxon>Eukaryota</taxon>
        <taxon>Viridiplantae</taxon>
        <taxon>Streptophyta</taxon>
        <taxon>Embryophyta</taxon>
        <taxon>Tracheophyta</taxon>
        <taxon>Spermatophyta</taxon>
        <taxon>Magnoliopsida</taxon>
        <taxon>Liliopsida</taxon>
        <taxon>Araceae</taxon>
        <taxon>Aroideae</taxon>
        <taxon>Colocasieae</taxon>
        <taxon>Colocasia</taxon>
    </lineage>
</organism>
<name>A0A843VPV4_COLES</name>
<dbReference type="GO" id="GO:0031499">
    <property type="term" value="C:TRAMP complex"/>
    <property type="evidence" value="ECO:0007669"/>
    <property type="project" value="TreeGrafter"/>
</dbReference>
<dbReference type="CDD" id="cd05402">
    <property type="entry name" value="NT_PAP_TUTase"/>
    <property type="match status" value="1"/>
</dbReference>
<dbReference type="GO" id="GO:0031123">
    <property type="term" value="P:RNA 3'-end processing"/>
    <property type="evidence" value="ECO:0007669"/>
    <property type="project" value="TreeGrafter"/>
</dbReference>
<keyword evidence="8" id="KW-1185">Reference proteome</keyword>
<keyword evidence="4" id="KW-0472">Membrane</keyword>
<comment type="caution">
    <text evidence="7">The sequence shown here is derived from an EMBL/GenBank/DDBJ whole genome shotgun (WGS) entry which is preliminary data.</text>
</comment>
<dbReference type="SUPFAM" id="SSF81301">
    <property type="entry name" value="Nucleotidyltransferase"/>
    <property type="match status" value="1"/>
</dbReference>
<dbReference type="Pfam" id="PF22600">
    <property type="entry name" value="MTPAP-like_central"/>
    <property type="match status" value="1"/>
</dbReference>
<dbReference type="GO" id="GO:0046872">
    <property type="term" value="F:metal ion binding"/>
    <property type="evidence" value="ECO:0007669"/>
    <property type="project" value="UniProtKB-KW"/>
</dbReference>
<dbReference type="Proteomes" id="UP000652761">
    <property type="component" value="Unassembled WGS sequence"/>
</dbReference>
<dbReference type="PANTHER" id="PTHR23092:SF15">
    <property type="entry name" value="INACTIVE NON-CANONICAL POLY(A) RNA POLYMERASE PROTEIN TRF4-2-RELATED"/>
    <property type="match status" value="1"/>
</dbReference>
<feature type="compositionally biased region" description="Basic residues" evidence="3">
    <location>
        <begin position="495"/>
        <end position="505"/>
    </location>
</feature>
<feature type="transmembrane region" description="Helical" evidence="4">
    <location>
        <begin position="232"/>
        <end position="250"/>
    </location>
</feature>
<gene>
    <name evidence="7" type="ORF">Taro_025959</name>
</gene>
<feature type="transmembrane region" description="Helical" evidence="4">
    <location>
        <begin position="307"/>
        <end position="328"/>
    </location>
</feature>
<feature type="domain" description="Poly(A) RNA polymerase mitochondrial-like central palm" evidence="6">
    <location>
        <begin position="146"/>
        <end position="196"/>
    </location>
</feature>
<evidence type="ECO:0000256" key="3">
    <source>
        <dbReference type="SAM" id="MobiDB-lite"/>
    </source>
</evidence>
<dbReference type="EMBL" id="NMUH01001547">
    <property type="protein sequence ID" value="MQL93319.1"/>
    <property type="molecule type" value="Genomic_DNA"/>
</dbReference>
<dbReference type="Gene3D" id="1.10.1410.10">
    <property type="match status" value="1"/>
</dbReference>
<dbReference type="GO" id="GO:0003729">
    <property type="term" value="F:mRNA binding"/>
    <property type="evidence" value="ECO:0007669"/>
    <property type="project" value="TreeGrafter"/>
</dbReference>
<evidence type="ECO:0000313" key="7">
    <source>
        <dbReference type="EMBL" id="MQL93319.1"/>
    </source>
</evidence>
<dbReference type="GO" id="GO:0043634">
    <property type="term" value="P:polyadenylation-dependent ncRNA catabolic process"/>
    <property type="evidence" value="ECO:0007669"/>
    <property type="project" value="TreeGrafter"/>
</dbReference>
<evidence type="ECO:0000256" key="1">
    <source>
        <dbReference type="ARBA" id="ARBA00022723"/>
    </source>
</evidence>
<accession>A0A843VPV4</accession>
<keyword evidence="2" id="KW-0460">Magnesium</keyword>
<proteinExistence type="predicted"/>
<dbReference type="GO" id="GO:0005730">
    <property type="term" value="C:nucleolus"/>
    <property type="evidence" value="ECO:0007669"/>
    <property type="project" value="TreeGrafter"/>
</dbReference>
<dbReference type="InterPro" id="IPR043519">
    <property type="entry name" value="NT_sf"/>
</dbReference>
<dbReference type="OrthoDB" id="273917at2759"/>
<feature type="region of interest" description="Disordered" evidence="3">
    <location>
        <begin position="56"/>
        <end position="90"/>
    </location>
</feature>
<keyword evidence="4" id="KW-0812">Transmembrane</keyword>
<evidence type="ECO:0000259" key="5">
    <source>
        <dbReference type="Pfam" id="PF03828"/>
    </source>
</evidence>
<keyword evidence="4" id="KW-1133">Transmembrane helix</keyword>
<feature type="compositionally biased region" description="Polar residues" evidence="3">
    <location>
        <begin position="518"/>
        <end position="529"/>
    </location>
</feature>
<feature type="domain" description="PAP-associated" evidence="5">
    <location>
        <begin position="268"/>
        <end position="354"/>
    </location>
</feature>